<proteinExistence type="predicted"/>
<dbReference type="InterPro" id="IPR026992">
    <property type="entry name" value="DIOX_N"/>
</dbReference>
<dbReference type="InterPro" id="IPR027443">
    <property type="entry name" value="IPNS-like_sf"/>
</dbReference>
<dbReference type="SUPFAM" id="SSF51197">
    <property type="entry name" value="Clavaminate synthase-like"/>
    <property type="match status" value="1"/>
</dbReference>
<keyword evidence="2" id="KW-0560">Oxidoreductase</keyword>
<feature type="domain" description="Non-haem dioxygenase N-terminal" evidence="4">
    <location>
        <begin position="30"/>
        <end position="94"/>
    </location>
</feature>
<evidence type="ECO:0000313" key="5">
    <source>
        <dbReference type="EMBL" id="KAK0597416.1"/>
    </source>
</evidence>
<reference evidence="5" key="1">
    <citation type="journal article" date="2022" name="Plant J.">
        <title>Strategies of tolerance reflected in two North American maple genomes.</title>
        <authorList>
            <person name="McEvoy S.L."/>
            <person name="Sezen U.U."/>
            <person name="Trouern-Trend A."/>
            <person name="McMahon S.M."/>
            <person name="Schaberg P.G."/>
            <person name="Yang J."/>
            <person name="Wegrzyn J.L."/>
            <person name="Swenson N.G."/>
        </authorList>
    </citation>
    <scope>NUCLEOTIDE SEQUENCE</scope>
    <source>
        <strain evidence="5">NS2018</strain>
    </source>
</reference>
<gene>
    <name evidence="5" type="ORF">LWI29_025089</name>
</gene>
<keyword evidence="1" id="KW-0479">Metal-binding</keyword>
<dbReference type="Pfam" id="PF14226">
    <property type="entry name" value="DIOX_N"/>
    <property type="match status" value="1"/>
</dbReference>
<dbReference type="GO" id="GO:0046872">
    <property type="term" value="F:metal ion binding"/>
    <property type="evidence" value="ECO:0007669"/>
    <property type="project" value="UniProtKB-KW"/>
</dbReference>
<dbReference type="PANTHER" id="PTHR10209">
    <property type="entry name" value="OXIDOREDUCTASE, 2OG-FE II OXYGENASE FAMILY PROTEIN"/>
    <property type="match status" value="1"/>
</dbReference>
<dbReference type="Proteomes" id="UP001168877">
    <property type="component" value="Unassembled WGS sequence"/>
</dbReference>
<keyword evidence="3" id="KW-0408">Iron</keyword>
<dbReference type="AlphaFoldDB" id="A0AA39W0D6"/>
<evidence type="ECO:0000313" key="6">
    <source>
        <dbReference type="Proteomes" id="UP001168877"/>
    </source>
</evidence>
<keyword evidence="6" id="KW-1185">Reference proteome</keyword>
<accession>A0AA39W0D6</accession>
<evidence type="ECO:0000259" key="4">
    <source>
        <dbReference type="Pfam" id="PF14226"/>
    </source>
</evidence>
<evidence type="ECO:0000256" key="2">
    <source>
        <dbReference type="ARBA" id="ARBA00023002"/>
    </source>
</evidence>
<comment type="caution">
    <text evidence="5">The sequence shown here is derived from an EMBL/GenBank/DDBJ whole genome shotgun (WGS) entry which is preliminary data.</text>
</comment>
<protein>
    <recommendedName>
        <fullName evidence="4">Non-haem dioxygenase N-terminal domain-containing protein</fullName>
    </recommendedName>
</protein>
<reference evidence="5" key="2">
    <citation type="submission" date="2023-06" db="EMBL/GenBank/DDBJ databases">
        <authorList>
            <person name="Swenson N.G."/>
            <person name="Wegrzyn J.L."/>
            <person name="Mcevoy S.L."/>
        </authorList>
    </citation>
    <scope>NUCLEOTIDE SEQUENCE</scope>
    <source>
        <strain evidence="5">NS2018</strain>
        <tissue evidence="5">Leaf</tissue>
    </source>
</reference>
<dbReference type="EMBL" id="JAUESC010000004">
    <property type="protein sequence ID" value="KAK0597416.1"/>
    <property type="molecule type" value="Genomic_DNA"/>
</dbReference>
<evidence type="ECO:0000256" key="1">
    <source>
        <dbReference type="ARBA" id="ARBA00022723"/>
    </source>
</evidence>
<evidence type="ECO:0000256" key="3">
    <source>
        <dbReference type="ARBA" id="ARBA00023004"/>
    </source>
</evidence>
<dbReference type="PANTHER" id="PTHR10209:SF230">
    <property type="entry name" value="SCOPOLETIN 8-HYDROXYLASE"/>
    <property type="match status" value="1"/>
</dbReference>
<dbReference type="Gene3D" id="2.60.120.330">
    <property type="entry name" value="B-lactam Antibiotic, Isopenicillin N Synthase, Chain"/>
    <property type="match status" value="1"/>
</dbReference>
<sequence>MRRFTLPSIKNFRNSHIQLEQERIDKQTTIYLSKLSGSEHDGVVEEITRAAETLGFFQVVNREVPIELLKKLEDTAHSFFGQAPEKRQCIEKEQARARW</sequence>
<name>A0AA39W0D6_ACESA</name>
<dbReference type="GO" id="GO:0016491">
    <property type="term" value="F:oxidoreductase activity"/>
    <property type="evidence" value="ECO:0007669"/>
    <property type="project" value="UniProtKB-KW"/>
</dbReference>
<organism evidence="5 6">
    <name type="scientific">Acer saccharum</name>
    <name type="common">Sugar maple</name>
    <dbReference type="NCBI Taxonomy" id="4024"/>
    <lineage>
        <taxon>Eukaryota</taxon>
        <taxon>Viridiplantae</taxon>
        <taxon>Streptophyta</taxon>
        <taxon>Embryophyta</taxon>
        <taxon>Tracheophyta</taxon>
        <taxon>Spermatophyta</taxon>
        <taxon>Magnoliopsida</taxon>
        <taxon>eudicotyledons</taxon>
        <taxon>Gunneridae</taxon>
        <taxon>Pentapetalae</taxon>
        <taxon>rosids</taxon>
        <taxon>malvids</taxon>
        <taxon>Sapindales</taxon>
        <taxon>Sapindaceae</taxon>
        <taxon>Hippocastanoideae</taxon>
        <taxon>Acereae</taxon>
        <taxon>Acer</taxon>
    </lineage>
</organism>